<protein>
    <submittedName>
        <fullName evidence="1">RHTO0S18e03092g1_1</fullName>
    </submittedName>
</protein>
<organism evidence="1">
    <name type="scientific">Rhodotorula toruloides</name>
    <name type="common">Yeast</name>
    <name type="synonym">Rhodosporidium toruloides</name>
    <dbReference type="NCBI Taxonomy" id="5286"/>
    <lineage>
        <taxon>Eukaryota</taxon>
        <taxon>Fungi</taxon>
        <taxon>Dikarya</taxon>
        <taxon>Basidiomycota</taxon>
        <taxon>Pucciniomycotina</taxon>
        <taxon>Microbotryomycetes</taxon>
        <taxon>Sporidiobolales</taxon>
        <taxon>Sporidiobolaceae</taxon>
        <taxon>Rhodotorula</taxon>
    </lineage>
</organism>
<sequence>MLELGLAALAPGKSLVAPSSAEPYNPENHLVLEDDSDWGLALVERELKRRGVTEGYRRDAVVRSIWPKHADIAVPTARVIGMRFEKLEAYTWEAREQYKAAETLYHAIANIEREVLAKIKKGLGEKRYEDLEGRLQTALREQGIHELAKPSSVADEGSYRRARIYGA</sequence>
<dbReference type="OrthoDB" id="10503188at2759"/>
<dbReference type="AlphaFoldDB" id="A0A061BF40"/>
<gene>
    <name evidence="1" type="ORF">RHTO0S_18e03092g</name>
</gene>
<dbReference type="EMBL" id="LK052953">
    <property type="protein sequence ID" value="CDR48573.1"/>
    <property type="molecule type" value="Genomic_DNA"/>
</dbReference>
<proteinExistence type="predicted"/>
<reference evidence="1" key="1">
    <citation type="journal article" date="2014" name="Genome Announc.">
        <title>Draft genome sequence of Rhodosporidium toruloides CECT1137, an oleaginous yeast of biotechnological interest.</title>
        <authorList>
            <person name="Morin N."/>
            <person name="Calcas X."/>
            <person name="Devillers H."/>
            <person name="Durrens P."/>
            <person name="Sherman D.J."/>
            <person name="Nicaud J.-M."/>
            <person name="Neuveglise C."/>
        </authorList>
    </citation>
    <scope>NUCLEOTIDE SEQUENCE</scope>
    <source>
        <strain evidence="1">CECT1137</strain>
    </source>
</reference>
<evidence type="ECO:0000313" key="1">
    <source>
        <dbReference type="EMBL" id="CDR48573.1"/>
    </source>
</evidence>
<accession>A0A061BF40</accession>
<name>A0A061BF40_RHOTO</name>